<feature type="region of interest" description="Disordered" evidence="13">
    <location>
        <begin position="91"/>
        <end position="112"/>
    </location>
</feature>
<feature type="compositionally biased region" description="Low complexity" evidence="13">
    <location>
        <begin position="316"/>
        <end position="327"/>
    </location>
</feature>
<dbReference type="GO" id="GO:0009003">
    <property type="term" value="F:signal peptidase activity"/>
    <property type="evidence" value="ECO:0007669"/>
    <property type="project" value="UniProtKB-EC"/>
</dbReference>
<dbReference type="GO" id="GO:0009535">
    <property type="term" value="C:chloroplast thylakoid membrane"/>
    <property type="evidence" value="ECO:0007669"/>
    <property type="project" value="TreeGrafter"/>
</dbReference>
<dbReference type="InterPro" id="IPR019756">
    <property type="entry name" value="Pept_S26A_signal_pept_1_Ser-AS"/>
</dbReference>
<keyword evidence="11" id="KW-0472">Membrane</keyword>
<reference evidence="15" key="2">
    <citation type="submission" date="2024-02" db="EMBL/GenBank/DDBJ databases">
        <authorList>
            <person name="Xu Y."/>
            <person name="Zhao J."/>
        </authorList>
    </citation>
    <scope>NUCLEOTIDE SEQUENCE</scope>
</reference>
<comment type="catalytic activity">
    <reaction evidence="1">
        <text>Cleavage of hydrophobic, N-terminal signal or leader sequences from secreted and periplasmic proteins.</text>
        <dbReference type="EC" id="3.4.21.89"/>
    </reaction>
</comment>
<dbReference type="PROSITE" id="PS00761">
    <property type="entry name" value="SPASE_I_3"/>
    <property type="match status" value="1"/>
</dbReference>
<evidence type="ECO:0000256" key="7">
    <source>
        <dbReference type="ARBA" id="ARBA00022640"/>
    </source>
</evidence>
<dbReference type="PANTHER" id="PTHR43390">
    <property type="entry name" value="SIGNAL PEPTIDASE I"/>
    <property type="match status" value="1"/>
</dbReference>
<feature type="active site" evidence="12">
    <location>
        <position position="159"/>
    </location>
</feature>
<dbReference type="CDD" id="cd06530">
    <property type="entry name" value="S26_SPase_I"/>
    <property type="match status" value="1"/>
</dbReference>
<gene>
    <name evidence="15" type="primary">MADS4</name>
</gene>
<dbReference type="PANTHER" id="PTHR43390:SF1">
    <property type="entry name" value="CHLOROPLAST PROCESSING PEPTIDASE"/>
    <property type="match status" value="1"/>
</dbReference>
<evidence type="ECO:0000256" key="3">
    <source>
        <dbReference type="ARBA" id="ARBA00004370"/>
    </source>
</evidence>
<dbReference type="SUPFAM" id="SSF51306">
    <property type="entry name" value="LexA/Signal peptidase"/>
    <property type="match status" value="1"/>
</dbReference>
<keyword evidence="8" id="KW-0645">Protease</keyword>
<comment type="similarity">
    <text evidence="4">Belongs to the peptidase S26 family.</text>
</comment>
<name>A0AAU7LKD6_9ROSA</name>
<keyword evidence="6" id="KW-0150">Chloroplast</keyword>
<accession>A0AAU7LKD6</accession>
<protein>
    <recommendedName>
        <fullName evidence="5">signal peptidase I</fullName>
        <ecNumber evidence="5">3.4.21.89</ecNumber>
    </recommendedName>
</protein>
<keyword evidence="9" id="KW-0378">Hydrolase</keyword>
<organism evidence="15">
    <name type="scientific">Hippophae rhamnoides</name>
    <name type="common">sea-buckthorn</name>
    <dbReference type="NCBI Taxonomy" id="193516"/>
    <lineage>
        <taxon>Eukaryota</taxon>
        <taxon>Viridiplantae</taxon>
        <taxon>Streptophyta</taxon>
        <taxon>Embryophyta</taxon>
        <taxon>Tracheophyta</taxon>
        <taxon>Spermatophyta</taxon>
        <taxon>Magnoliopsida</taxon>
        <taxon>eudicotyledons</taxon>
        <taxon>Gunneridae</taxon>
        <taxon>Pentapetalae</taxon>
        <taxon>rosids</taxon>
        <taxon>fabids</taxon>
        <taxon>Rosales</taxon>
        <taxon>Elaeagnaceae</taxon>
        <taxon>Hippophae</taxon>
    </lineage>
</organism>
<dbReference type="InterPro" id="IPR000223">
    <property type="entry name" value="Pept_S26A_signal_pept_1"/>
</dbReference>
<dbReference type="FunFam" id="2.10.109.10:FF:000012">
    <property type="entry name" value="Peptidase/ serine-type peptidase"/>
    <property type="match status" value="1"/>
</dbReference>
<evidence type="ECO:0000256" key="8">
    <source>
        <dbReference type="ARBA" id="ARBA00022670"/>
    </source>
</evidence>
<keyword evidence="7" id="KW-0934">Plastid</keyword>
<dbReference type="EC" id="3.4.21.89" evidence="5"/>
<dbReference type="InterPro" id="IPR019533">
    <property type="entry name" value="Peptidase_S26"/>
</dbReference>
<comment type="subcellular location">
    <subcellularLocation>
        <location evidence="3">Membrane</location>
    </subcellularLocation>
    <subcellularLocation>
        <location evidence="2">Plastid</location>
        <location evidence="2">Chloroplast</location>
    </subcellularLocation>
</comment>
<evidence type="ECO:0000256" key="11">
    <source>
        <dbReference type="ARBA" id="ARBA00023136"/>
    </source>
</evidence>
<evidence type="ECO:0000256" key="4">
    <source>
        <dbReference type="ARBA" id="ARBA00009370"/>
    </source>
</evidence>
<dbReference type="InterPro" id="IPR036286">
    <property type="entry name" value="LexA/Signal_pep-like_sf"/>
</dbReference>
<dbReference type="EMBL" id="PP400839">
    <property type="protein sequence ID" value="XBP28199.1"/>
    <property type="molecule type" value="mRNA"/>
</dbReference>
<evidence type="ECO:0000313" key="15">
    <source>
        <dbReference type="EMBL" id="XBP28199.1"/>
    </source>
</evidence>
<dbReference type="GO" id="GO:0006465">
    <property type="term" value="P:signal peptide processing"/>
    <property type="evidence" value="ECO:0007669"/>
    <property type="project" value="InterPro"/>
</dbReference>
<evidence type="ECO:0000259" key="14">
    <source>
        <dbReference type="Pfam" id="PF10502"/>
    </source>
</evidence>
<dbReference type="PROSITE" id="PS00501">
    <property type="entry name" value="SPASE_I_1"/>
    <property type="match status" value="1"/>
</dbReference>
<dbReference type="Gene3D" id="2.10.109.10">
    <property type="entry name" value="Umud Fragment, subunit A"/>
    <property type="match status" value="1"/>
</dbReference>
<evidence type="ECO:0000256" key="12">
    <source>
        <dbReference type="PIRSR" id="PIRSR600223-1"/>
    </source>
</evidence>
<evidence type="ECO:0000256" key="1">
    <source>
        <dbReference type="ARBA" id="ARBA00000677"/>
    </source>
</evidence>
<evidence type="ECO:0000256" key="5">
    <source>
        <dbReference type="ARBA" id="ARBA00013208"/>
    </source>
</evidence>
<reference evidence="15" key="1">
    <citation type="journal article" date="2024" name="Front. Plant Sci.">
        <title>Genome-wide analysis of the MADS-box gene family of sea buckthorn (Hippophae rhamnoides ssp. sinensis) and their potential role in floral organ development.</title>
        <authorList>
            <person name="Zhao J."/>
            <person name="Xu Y."/>
            <person name="Zhang Z."/>
            <person name="Zhao M."/>
            <person name="Li K."/>
            <person name="Wang F."/>
            <person name="Sun K."/>
        </authorList>
    </citation>
    <scope>NUCLEOTIDE SEQUENCE</scope>
</reference>
<evidence type="ECO:0000256" key="9">
    <source>
        <dbReference type="ARBA" id="ARBA00022801"/>
    </source>
</evidence>
<feature type="active site" evidence="12">
    <location>
        <position position="209"/>
    </location>
</feature>
<keyword evidence="10" id="KW-0809">Transit peptide</keyword>
<dbReference type="Pfam" id="PF10502">
    <property type="entry name" value="Peptidase_S26"/>
    <property type="match status" value="1"/>
</dbReference>
<evidence type="ECO:0000256" key="6">
    <source>
        <dbReference type="ARBA" id="ARBA00022528"/>
    </source>
</evidence>
<dbReference type="InterPro" id="IPR019758">
    <property type="entry name" value="Pept_S26A_signal_pept_1_CS"/>
</dbReference>
<feature type="region of interest" description="Disordered" evidence="13">
    <location>
        <begin position="314"/>
        <end position="334"/>
    </location>
</feature>
<dbReference type="GO" id="GO:0010027">
    <property type="term" value="P:thylakoid membrane organization"/>
    <property type="evidence" value="ECO:0007669"/>
    <property type="project" value="TreeGrafter"/>
</dbReference>
<proteinExistence type="evidence at transcript level"/>
<dbReference type="AlphaFoldDB" id="A0AAU7LKD6"/>
<dbReference type="GO" id="GO:0004252">
    <property type="term" value="F:serine-type endopeptidase activity"/>
    <property type="evidence" value="ECO:0007669"/>
    <property type="project" value="InterPro"/>
</dbReference>
<feature type="domain" description="Peptidase S26" evidence="14">
    <location>
        <begin position="132"/>
        <end position="289"/>
    </location>
</feature>
<sequence length="334" mass="36986">MPSLLVYPSPSLCLQIPNSNHTHFTKPIKSPSFKILSFHPISETRYYIHSHFNSLFKAHNFLTCKRSNHRTIFGVVCCNAIKDNGEETKAVLGSGETKDGGGGGDNDGGDDGEIEKKDGFFPEWLDFTSDDAKTVFAVIGISLAFRTFVAEPRYIPSLSMYPTFDVGDRLVAEKVTYYFRKPCANDIVIFKSPPVLQEVGYTDDDVFIKRIVAKEGDTVEVHKGKLIVNGVERNENFILEPPSYEMTPTRVPKNSVFVMGDNRNNSYDSHVWGVLPAKNIIGRSLFRYWPLNRIGGTVVETGCAIDKQVINPATQSPSSASLPAVPSIKEEGGL</sequence>
<dbReference type="NCBIfam" id="TIGR02227">
    <property type="entry name" value="sigpep_I_bact"/>
    <property type="match status" value="1"/>
</dbReference>
<evidence type="ECO:0000256" key="13">
    <source>
        <dbReference type="SAM" id="MobiDB-lite"/>
    </source>
</evidence>
<evidence type="ECO:0000256" key="10">
    <source>
        <dbReference type="ARBA" id="ARBA00022946"/>
    </source>
</evidence>
<dbReference type="PRINTS" id="PR00727">
    <property type="entry name" value="LEADERPTASE"/>
</dbReference>
<evidence type="ECO:0000256" key="2">
    <source>
        <dbReference type="ARBA" id="ARBA00004229"/>
    </source>
</evidence>